<dbReference type="SUPFAM" id="SSF52096">
    <property type="entry name" value="ClpP/crotonase"/>
    <property type="match status" value="1"/>
</dbReference>
<dbReference type="GO" id="GO:0070403">
    <property type="term" value="F:NAD+ binding"/>
    <property type="evidence" value="ECO:0007669"/>
    <property type="project" value="InterPro"/>
</dbReference>
<dbReference type="CDD" id="cd06558">
    <property type="entry name" value="crotonase-like"/>
    <property type="match status" value="1"/>
</dbReference>
<keyword evidence="4" id="KW-0560">Oxidoreductase</keyword>
<dbReference type="Pfam" id="PF00725">
    <property type="entry name" value="3HCDH"/>
    <property type="match status" value="1"/>
</dbReference>
<dbReference type="GO" id="GO:0003857">
    <property type="term" value="F:(3S)-3-hydroxyacyl-CoA dehydrogenase (NAD+) activity"/>
    <property type="evidence" value="ECO:0007669"/>
    <property type="project" value="UniProtKB-EC"/>
</dbReference>
<name>A0A4R3R888_9HYPH</name>
<evidence type="ECO:0000256" key="7">
    <source>
        <dbReference type="ARBA" id="ARBA00049556"/>
    </source>
</evidence>
<evidence type="ECO:0000259" key="8">
    <source>
        <dbReference type="Pfam" id="PF00725"/>
    </source>
</evidence>
<keyword evidence="3" id="KW-0442">Lipid degradation</keyword>
<evidence type="ECO:0000256" key="1">
    <source>
        <dbReference type="ARBA" id="ARBA00005005"/>
    </source>
</evidence>
<dbReference type="Pfam" id="PF02737">
    <property type="entry name" value="3HCDH_N"/>
    <property type="match status" value="1"/>
</dbReference>
<comment type="catalytic activity">
    <reaction evidence="7">
        <text>a (3S)-3-hydroxyacyl-CoA + NAD(+) = a 3-oxoacyl-CoA + NADH + H(+)</text>
        <dbReference type="Rhea" id="RHEA:22432"/>
        <dbReference type="ChEBI" id="CHEBI:15378"/>
        <dbReference type="ChEBI" id="CHEBI:57318"/>
        <dbReference type="ChEBI" id="CHEBI:57540"/>
        <dbReference type="ChEBI" id="CHEBI:57945"/>
        <dbReference type="ChEBI" id="CHEBI:90726"/>
        <dbReference type="EC" id="1.1.1.35"/>
    </reaction>
</comment>
<dbReference type="InterPro" id="IPR008927">
    <property type="entry name" value="6-PGluconate_DH-like_C_sf"/>
</dbReference>
<evidence type="ECO:0000256" key="4">
    <source>
        <dbReference type="ARBA" id="ARBA00023002"/>
    </source>
</evidence>
<keyword evidence="5" id="KW-0520">NAD</keyword>
<evidence type="ECO:0000313" key="11">
    <source>
        <dbReference type="Proteomes" id="UP000295507"/>
    </source>
</evidence>
<comment type="caution">
    <text evidence="10">The sequence shown here is derived from an EMBL/GenBank/DDBJ whole genome shotgun (WGS) entry which is preliminary data.</text>
</comment>
<comment type="pathway">
    <text evidence="1">Lipid metabolism; fatty acid beta-oxidation.</text>
</comment>
<feature type="domain" description="3-hydroxyacyl-CoA dehydrogenase C-terminal" evidence="8">
    <location>
        <begin position="124"/>
        <end position="221"/>
    </location>
</feature>
<dbReference type="Gene3D" id="1.10.1040.50">
    <property type="match status" value="1"/>
</dbReference>
<protein>
    <submittedName>
        <fullName evidence="10">3-hydroxyacyl-CoA dehydrogenase</fullName>
    </submittedName>
</protein>
<dbReference type="RefSeq" id="WP_132554248.1">
    <property type="nucleotide sequence ID" value="NZ_SMBK01000027.1"/>
</dbReference>
<dbReference type="Gene3D" id="3.40.50.720">
    <property type="entry name" value="NAD(P)-binding Rossmann-like Domain"/>
    <property type="match status" value="1"/>
</dbReference>
<evidence type="ECO:0000256" key="3">
    <source>
        <dbReference type="ARBA" id="ARBA00022963"/>
    </source>
</evidence>
<dbReference type="EMBL" id="SMBK01000027">
    <property type="protein sequence ID" value="TCU31503.1"/>
    <property type="molecule type" value="Genomic_DNA"/>
</dbReference>
<dbReference type="UniPathway" id="UPA00659"/>
<dbReference type="InterPro" id="IPR006108">
    <property type="entry name" value="3HC_DH_C"/>
</dbReference>
<dbReference type="Pfam" id="PF00378">
    <property type="entry name" value="ECH_1"/>
    <property type="match status" value="1"/>
</dbReference>
<dbReference type="InterPro" id="IPR036291">
    <property type="entry name" value="NAD(P)-bd_dom_sf"/>
</dbReference>
<proteinExistence type="predicted"/>
<dbReference type="Proteomes" id="UP000295507">
    <property type="component" value="Unassembled WGS sequence"/>
</dbReference>
<gene>
    <name evidence="10" type="ORF">EV129_12758</name>
</gene>
<evidence type="ECO:0000313" key="10">
    <source>
        <dbReference type="EMBL" id="TCU31503.1"/>
    </source>
</evidence>
<reference evidence="10 11" key="1">
    <citation type="submission" date="2019-03" db="EMBL/GenBank/DDBJ databases">
        <title>Genomic Encyclopedia of Type Strains, Phase IV (KMG-V): Genome sequencing to study the core and pangenomes of soil and plant-associated prokaryotes.</title>
        <authorList>
            <person name="Whitman W."/>
        </authorList>
    </citation>
    <scope>NUCLEOTIDE SEQUENCE [LARGE SCALE GENOMIC DNA]</scope>
    <source>
        <strain evidence="10 11">IE4868</strain>
    </source>
</reference>
<dbReference type="SUPFAM" id="SSF48179">
    <property type="entry name" value="6-phosphogluconate dehydrogenase C-terminal domain-like"/>
    <property type="match status" value="2"/>
</dbReference>
<dbReference type="InterPro" id="IPR006176">
    <property type="entry name" value="3-OHacyl-CoA_DH_NAD-bd"/>
</dbReference>
<dbReference type="GO" id="GO:0006635">
    <property type="term" value="P:fatty acid beta-oxidation"/>
    <property type="evidence" value="ECO:0007669"/>
    <property type="project" value="UniProtKB-UniPathway"/>
</dbReference>
<keyword evidence="2" id="KW-0276">Fatty acid metabolism</keyword>
<dbReference type="Gene3D" id="3.90.226.10">
    <property type="entry name" value="2-enoyl-CoA Hydratase, Chain A, domain 1"/>
    <property type="match status" value="1"/>
</dbReference>
<dbReference type="InterPro" id="IPR001753">
    <property type="entry name" value="Enoyl-CoA_hydra/iso"/>
</dbReference>
<evidence type="ECO:0000256" key="6">
    <source>
        <dbReference type="ARBA" id="ARBA00023098"/>
    </source>
</evidence>
<dbReference type="InterPro" id="IPR029045">
    <property type="entry name" value="ClpP/crotonase-like_dom_sf"/>
</dbReference>
<evidence type="ECO:0000256" key="2">
    <source>
        <dbReference type="ARBA" id="ARBA00022832"/>
    </source>
</evidence>
<feature type="domain" description="3-hydroxyacyl-CoA dehydrogenase NAD binding" evidence="9">
    <location>
        <begin position="25"/>
        <end position="119"/>
    </location>
</feature>
<accession>A0A4R3R888</accession>
<sequence length="700" mass="74282">MTKIIKAAVIGAGTTGLDIAVHLANVDANQRLYGAIDAVRNPGSIVSSNTSSIPLAALIKGLPERFAGEFLVTHFFNRPRIMRLLELVSGPNTKPEVITTIRDFADRELGKTIVVCNDTPKLIGNRIGTYWMLVAQNEAIAMGPDVEAADTIIGEPFGMPSTGILGLIDLFGVDLMLTTLRSLQNAPANTDAIHEYDPESLLISRMIAENRLDQKSGAVFFRFSADRQTPEIADLTTGDYRPMRQIAPESHDASKGGARALMEHPGLGGRIVMEKVLAYAASLVPEVADSPDAVDDAMRIGCGWEYGPFELVDRLGGSRLVEHPKAHGLAVPPYLTLAAEGGDFHTDFDGKRRCLLPDGTVSSVVRGEGVMTIADLKLATKPVVDYGCAALWDLDDGVVCLEFCTKMNTFSEPLLDAINAALEEVGKGFRALVIGSDSPIYSAGADLRVFLERIEKGGADALGEFIDKGHQTFKAVKYVPFPVVGAPAGLAFGGGCEMLLHCDAIQAHAELSIGLVETRIGVVPGWGGCKEMLIRRCGLAGATMGLGASAIATFNLIAPAKVSRSAFEAKSLGFLRSTDGVTINRDRLLADAKQKALSLSDGYVAPEPPLLALSGPSGASAMRNILKSAALAGHATVHDKVVGEALINVLSGGPNADPLKPMTEDDVLALERQAFIALFETPATVERVKHMLATGKSLRN</sequence>
<organism evidence="10 11">
    <name type="scientific">Rhizobium azibense</name>
    <dbReference type="NCBI Taxonomy" id="1136135"/>
    <lineage>
        <taxon>Bacteria</taxon>
        <taxon>Pseudomonadati</taxon>
        <taxon>Pseudomonadota</taxon>
        <taxon>Alphaproteobacteria</taxon>
        <taxon>Hyphomicrobiales</taxon>
        <taxon>Rhizobiaceae</taxon>
        <taxon>Rhizobium/Agrobacterium group</taxon>
        <taxon>Rhizobium</taxon>
    </lineage>
</organism>
<dbReference type="AlphaFoldDB" id="A0A4R3R888"/>
<keyword evidence="6" id="KW-0443">Lipid metabolism</keyword>
<dbReference type="PANTHER" id="PTHR48075">
    <property type="entry name" value="3-HYDROXYACYL-COA DEHYDROGENASE FAMILY PROTEIN"/>
    <property type="match status" value="1"/>
</dbReference>
<evidence type="ECO:0000259" key="9">
    <source>
        <dbReference type="Pfam" id="PF02737"/>
    </source>
</evidence>
<dbReference type="PANTHER" id="PTHR48075:SF7">
    <property type="entry name" value="3-HYDROXYACYL-COA DEHYDROGENASE-RELATED"/>
    <property type="match status" value="1"/>
</dbReference>
<evidence type="ECO:0000256" key="5">
    <source>
        <dbReference type="ARBA" id="ARBA00023027"/>
    </source>
</evidence>
<dbReference type="SUPFAM" id="SSF51735">
    <property type="entry name" value="NAD(P)-binding Rossmann-fold domains"/>
    <property type="match status" value="1"/>
</dbReference>